<evidence type="ECO:0000256" key="7">
    <source>
        <dbReference type="ARBA" id="ARBA00022927"/>
    </source>
</evidence>
<protein>
    <submittedName>
        <fullName evidence="14">Protein-like OF MAMMALIAN LYST-INTERACTING PROTEIN 5</fullName>
    </submittedName>
</protein>
<evidence type="ECO:0000256" key="11">
    <source>
        <dbReference type="SAM" id="SignalP"/>
    </source>
</evidence>
<feature type="chain" id="PRO_5019401372" evidence="11">
    <location>
        <begin position="23"/>
        <end position="496"/>
    </location>
</feature>
<feature type="compositionally biased region" description="Pro residues" evidence="9">
    <location>
        <begin position="281"/>
        <end position="310"/>
    </location>
</feature>
<dbReference type="Pfam" id="PF04652">
    <property type="entry name" value="Vta1"/>
    <property type="match status" value="1"/>
</dbReference>
<keyword evidence="7" id="KW-0653">Protein transport</keyword>
<reference evidence="14 15" key="1">
    <citation type="journal article" date="2018" name="PLoS Genet.">
        <title>Population sequencing reveals clonal diversity and ancestral inbreeding in the grapevine cultivar Chardonnay.</title>
        <authorList>
            <person name="Roach M.J."/>
            <person name="Johnson D.L."/>
            <person name="Bohlmann J."/>
            <person name="van Vuuren H.J."/>
            <person name="Jones S.J."/>
            <person name="Pretorius I.S."/>
            <person name="Schmidt S.A."/>
            <person name="Borneman A.R."/>
        </authorList>
    </citation>
    <scope>NUCLEOTIDE SEQUENCE [LARGE SCALE GENOMIC DNA]</scope>
    <source>
        <strain evidence="15">cv. Chardonnay</strain>
        <tissue evidence="14">Leaf</tissue>
    </source>
</reference>
<dbReference type="Proteomes" id="UP000288805">
    <property type="component" value="Unassembled WGS sequence"/>
</dbReference>
<feature type="region of interest" description="Disordered" evidence="9">
    <location>
        <begin position="418"/>
        <end position="447"/>
    </location>
</feature>
<dbReference type="OrthoDB" id="391137at2759"/>
<dbReference type="GO" id="GO:0010008">
    <property type="term" value="C:endosome membrane"/>
    <property type="evidence" value="ECO:0007669"/>
    <property type="project" value="UniProtKB-SubCell"/>
</dbReference>
<dbReference type="PANTHER" id="PTHR46009:SF1">
    <property type="entry name" value="VACUOLAR PROTEIN SORTING-ASSOCIATED PROTEIN VTA1 HOMOLOG"/>
    <property type="match status" value="1"/>
</dbReference>
<dbReference type="InterPro" id="IPR044538">
    <property type="entry name" value="Vta1-like"/>
</dbReference>
<dbReference type="InterPro" id="IPR039431">
    <property type="entry name" value="Vta1/CALS_N"/>
</dbReference>
<dbReference type="GO" id="GO:0032511">
    <property type="term" value="P:late endosome to vacuole transport via multivesicular body sorting pathway"/>
    <property type="evidence" value="ECO:0007669"/>
    <property type="project" value="InterPro"/>
</dbReference>
<dbReference type="Gene3D" id="1.25.40.270">
    <property type="entry name" value="Vacuolar protein sorting-associated protein vta1"/>
    <property type="match status" value="1"/>
</dbReference>
<name>A0A438H632_VITVI</name>
<keyword evidence="4" id="KW-0813">Transport</keyword>
<dbReference type="Gene3D" id="1.20.5.420">
    <property type="entry name" value="Immunoglobulin FC, subunit C"/>
    <property type="match status" value="1"/>
</dbReference>
<organism evidence="14 15">
    <name type="scientific">Vitis vinifera</name>
    <name type="common">Grape</name>
    <dbReference type="NCBI Taxonomy" id="29760"/>
    <lineage>
        <taxon>Eukaryota</taxon>
        <taxon>Viridiplantae</taxon>
        <taxon>Streptophyta</taxon>
        <taxon>Embryophyta</taxon>
        <taxon>Tracheophyta</taxon>
        <taxon>Spermatophyta</taxon>
        <taxon>Magnoliopsida</taxon>
        <taxon>eudicotyledons</taxon>
        <taxon>Gunneridae</taxon>
        <taxon>Pentapetalae</taxon>
        <taxon>rosids</taxon>
        <taxon>Vitales</taxon>
        <taxon>Vitaceae</taxon>
        <taxon>Viteae</taxon>
        <taxon>Vitis</taxon>
    </lineage>
</organism>
<keyword evidence="6" id="KW-0967">Endosome</keyword>
<evidence type="ECO:0000256" key="1">
    <source>
        <dbReference type="ARBA" id="ARBA00004481"/>
    </source>
</evidence>
<keyword evidence="10" id="KW-0812">Transmembrane</keyword>
<evidence type="ECO:0000256" key="10">
    <source>
        <dbReference type="SAM" id="Phobius"/>
    </source>
</evidence>
<comment type="similarity">
    <text evidence="3">Belongs to the VTA1 family.</text>
</comment>
<keyword evidence="10" id="KW-1133">Transmembrane helix</keyword>
<feature type="signal peptide" evidence="11">
    <location>
        <begin position="1"/>
        <end position="22"/>
    </location>
</feature>
<dbReference type="InterPro" id="IPR023175">
    <property type="entry name" value="Vta1/CALS_N_sf"/>
</dbReference>
<keyword evidence="8 10" id="KW-0472">Membrane</keyword>
<dbReference type="AlphaFoldDB" id="A0A438H632"/>
<feature type="compositionally biased region" description="Polar residues" evidence="9">
    <location>
        <begin position="263"/>
        <end position="275"/>
    </location>
</feature>
<feature type="region of interest" description="Disordered" evidence="9">
    <location>
        <begin position="217"/>
        <end position="310"/>
    </location>
</feature>
<feature type="compositionally biased region" description="Polar residues" evidence="9">
    <location>
        <begin position="436"/>
        <end position="447"/>
    </location>
</feature>
<dbReference type="InterPro" id="IPR041212">
    <property type="entry name" value="Vta1_C"/>
</dbReference>
<evidence type="ECO:0000256" key="8">
    <source>
        <dbReference type="ARBA" id="ARBA00023136"/>
    </source>
</evidence>
<dbReference type="GO" id="GO:0015031">
    <property type="term" value="P:protein transport"/>
    <property type="evidence" value="ECO:0007669"/>
    <property type="project" value="UniProtKB-KW"/>
</dbReference>
<evidence type="ECO:0000313" key="15">
    <source>
        <dbReference type="Proteomes" id="UP000288805"/>
    </source>
</evidence>
<feature type="transmembrane region" description="Helical" evidence="10">
    <location>
        <begin position="131"/>
        <end position="151"/>
    </location>
</feature>
<dbReference type="Pfam" id="PF18097">
    <property type="entry name" value="Vta1_C"/>
    <property type="match status" value="1"/>
</dbReference>
<keyword evidence="11" id="KW-0732">Signal</keyword>
<proteinExistence type="inferred from homology"/>
<feature type="compositionally biased region" description="Polar residues" evidence="9">
    <location>
        <begin position="234"/>
        <end position="254"/>
    </location>
</feature>
<dbReference type="PANTHER" id="PTHR46009">
    <property type="entry name" value="VACUOLAR PROTEIN SORTING-ASSOCIATED PROTEIN VTA1 HOMOLOG"/>
    <property type="match status" value="1"/>
</dbReference>
<accession>A0A438H632</accession>
<dbReference type="EMBL" id="QGNW01000273">
    <property type="protein sequence ID" value="RVW79859.1"/>
    <property type="molecule type" value="Genomic_DNA"/>
</dbReference>
<feature type="transmembrane region" description="Helical" evidence="10">
    <location>
        <begin position="100"/>
        <end position="119"/>
    </location>
</feature>
<evidence type="ECO:0000256" key="2">
    <source>
        <dbReference type="ARBA" id="ARBA00004496"/>
    </source>
</evidence>
<evidence type="ECO:0000256" key="3">
    <source>
        <dbReference type="ARBA" id="ARBA00007895"/>
    </source>
</evidence>
<comment type="caution">
    <text evidence="14">The sequence shown here is derived from an EMBL/GenBank/DDBJ whole genome shotgun (WGS) entry which is preliminary data.</text>
</comment>
<evidence type="ECO:0000256" key="6">
    <source>
        <dbReference type="ARBA" id="ARBA00022753"/>
    </source>
</evidence>
<feature type="domain" description="Vta1/callose synthase N-terminal" evidence="12">
    <location>
        <begin position="174"/>
        <end position="218"/>
    </location>
</feature>
<keyword evidence="5" id="KW-0963">Cytoplasm</keyword>
<evidence type="ECO:0000313" key="14">
    <source>
        <dbReference type="EMBL" id="RVW79859.1"/>
    </source>
</evidence>
<feature type="transmembrane region" description="Helical" evidence="10">
    <location>
        <begin position="63"/>
        <end position="80"/>
    </location>
</feature>
<evidence type="ECO:0000256" key="9">
    <source>
        <dbReference type="SAM" id="MobiDB-lite"/>
    </source>
</evidence>
<evidence type="ECO:0000259" key="13">
    <source>
        <dbReference type="Pfam" id="PF18097"/>
    </source>
</evidence>
<sequence length="496" mass="55956">MIHRTWFLRLLHRWFFFFGIMRQNFDFGSIEKEDSLWQIVVVYVDAKRNWLTIFLFIMERKKFVGFVVLYVWCFWMLLNTMKEILSSWHRSFMRKKGENLGELLLMLYFWAFWQEHNFITFEGEMKCTLRLWEVLSVWGVVFPPVSILYVLSFMGEGGCSLKVDEMIFEGGRILQKTFYAASIFFEILNQFGELQPDLEQKQKYAAWKAADIRKALKEGRKPQPGPPVDENDLSLPTSTTSGAYDLGPSQTGPSFNPGPESDPSPQFNGSLSRQHSLNITPSPPPTNITPSPPPTNITPSPPPTSFPPLPPNVPPPPLTVVLIILPMIFIHHLRLTDLKILVILSHTTLNPTHKNHSSNCHKIVLLMKHPSSYSYPNFQSYPSFTESSLPAAPSHYPSYYQGSDASYSPQSAPVSSYPSAAQYNSSGGNEAISEPAPSSSQTYQYDSNYQPPAEKIAEAHKAARFAVGALAFDDVSVAVDFLKKSLELLTKPSAGQ</sequence>
<evidence type="ECO:0000256" key="5">
    <source>
        <dbReference type="ARBA" id="ARBA00022490"/>
    </source>
</evidence>
<comment type="subcellular location">
    <subcellularLocation>
        <location evidence="2">Cytoplasm</location>
    </subcellularLocation>
    <subcellularLocation>
        <location evidence="1">Endosome membrane</location>
        <topology evidence="1">Peripheral membrane protein</topology>
    </subcellularLocation>
</comment>
<gene>
    <name evidence="14" type="primary">LIP5_1</name>
    <name evidence="14" type="ORF">CK203_041354</name>
</gene>
<evidence type="ECO:0000256" key="4">
    <source>
        <dbReference type="ARBA" id="ARBA00022448"/>
    </source>
</evidence>
<evidence type="ECO:0000259" key="12">
    <source>
        <dbReference type="Pfam" id="PF04652"/>
    </source>
</evidence>
<feature type="domain" description="Vta1 C-terminal" evidence="13">
    <location>
        <begin position="454"/>
        <end position="490"/>
    </location>
</feature>
<dbReference type="PRINTS" id="PR01217">
    <property type="entry name" value="PRICHEXTENSN"/>
</dbReference>
<feature type="compositionally biased region" description="Polar residues" evidence="9">
    <location>
        <begin position="418"/>
        <end position="428"/>
    </location>
</feature>